<dbReference type="PIRSF" id="PIRSF027391">
    <property type="entry name" value="Hpre_diP_synt_I"/>
    <property type="match status" value="1"/>
</dbReference>
<keyword evidence="1" id="KW-1133">Transmembrane helix</keyword>
<keyword evidence="1" id="KW-0812">Transmembrane</keyword>
<proteinExistence type="predicted"/>
<feature type="transmembrane region" description="Helical" evidence="1">
    <location>
        <begin position="35"/>
        <end position="55"/>
    </location>
</feature>
<feature type="transmembrane region" description="Helical" evidence="1">
    <location>
        <begin position="125"/>
        <end position="146"/>
    </location>
</feature>
<accession>A0ABX7S8B6</accession>
<keyword evidence="1" id="KW-0472">Membrane</keyword>
<evidence type="ECO:0000313" key="2">
    <source>
        <dbReference type="EMBL" id="QTA38839.1"/>
    </source>
</evidence>
<dbReference type="InterPro" id="IPR010898">
    <property type="entry name" value="Hpre_diP_synth_I"/>
</dbReference>
<protein>
    <submittedName>
        <fullName evidence="2">Gx transporter family protein</fullName>
    </submittedName>
</protein>
<sequence>MVIYSFLISISSVMYVVETIIPYPVPGGKWGFSNFVVLFSAVNLGVIPAIVVATLKSLLGSLFTGTLFSPAFMMGFTGVLFAAILQGILARLFIFGYVGLSIGGMIVNNLVQLLIGSFLIKSSAIYAFLPVMMFLGTISAIANAYLAKKMEDVMNENSVSFWIPKKEKTNKTSWSSVSNRNTKNR</sequence>
<organism evidence="2 3">
    <name type="scientific">Thermosipho ferrireducens</name>
    <dbReference type="NCBI Taxonomy" id="2571116"/>
    <lineage>
        <taxon>Bacteria</taxon>
        <taxon>Thermotogati</taxon>
        <taxon>Thermotogota</taxon>
        <taxon>Thermotogae</taxon>
        <taxon>Thermotogales</taxon>
        <taxon>Fervidobacteriaceae</taxon>
        <taxon>Thermosipho</taxon>
    </lineage>
</organism>
<evidence type="ECO:0000256" key="1">
    <source>
        <dbReference type="SAM" id="Phobius"/>
    </source>
</evidence>
<dbReference type="InterPro" id="IPR014535">
    <property type="entry name" value="Hpre_diP_synt_I"/>
</dbReference>
<keyword evidence="3" id="KW-1185">Reference proteome</keyword>
<feature type="transmembrane region" description="Helical" evidence="1">
    <location>
        <begin position="6"/>
        <end position="23"/>
    </location>
</feature>
<feature type="transmembrane region" description="Helical" evidence="1">
    <location>
        <begin position="92"/>
        <end position="119"/>
    </location>
</feature>
<dbReference type="Proteomes" id="UP000671862">
    <property type="component" value="Chromosome"/>
</dbReference>
<name>A0ABX7S8B6_9BACT</name>
<reference evidence="2 3" key="1">
    <citation type="submission" date="2021-03" db="EMBL/GenBank/DDBJ databases">
        <title>Thermosipho ferrireducens sp.nov., an anaerobic thermophilic iron-reducing bacterium isolated from a deep-sea hydrothermal sulfide deposits.</title>
        <authorList>
            <person name="Zeng X."/>
            <person name="Chen Y."/>
            <person name="Shao Z."/>
        </authorList>
    </citation>
    <scope>NUCLEOTIDE SEQUENCE [LARGE SCALE GENOMIC DNA]</scope>
    <source>
        <strain evidence="2 3">JL129W03</strain>
    </source>
</reference>
<evidence type="ECO:0000313" key="3">
    <source>
        <dbReference type="Proteomes" id="UP000671862"/>
    </source>
</evidence>
<feature type="transmembrane region" description="Helical" evidence="1">
    <location>
        <begin position="67"/>
        <end position="85"/>
    </location>
</feature>
<dbReference type="Gene3D" id="1.10.1760.20">
    <property type="match status" value="1"/>
</dbReference>
<dbReference type="RefSeq" id="WP_207567556.1">
    <property type="nucleotide sequence ID" value="NZ_CP071446.1"/>
</dbReference>
<dbReference type="Pfam" id="PF07456">
    <property type="entry name" value="Hpre_diP_synt_I"/>
    <property type="match status" value="1"/>
</dbReference>
<dbReference type="EMBL" id="CP071446">
    <property type="protein sequence ID" value="QTA38839.1"/>
    <property type="molecule type" value="Genomic_DNA"/>
</dbReference>
<gene>
    <name evidence="2" type="ORF">JYK00_04860</name>
</gene>